<proteinExistence type="predicted"/>
<gene>
    <name evidence="1" type="ORF">BG006_005642</name>
</gene>
<protein>
    <submittedName>
        <fullName evidence="1">Uncharacterized protein</fullName>
    </submittedName>
</protein>
<evidence type="ECO:0000313" key="1">
    <source>
        <dbReference type="EMBL" id="KAF9307919.1"/>
    </source>
</evidence>
<dbReference type="Proteomes" id="UP000696485">
    <property type="component" value="Unassembled WGS sequence"/>
</dbReference>
<accession>A0A9P5S7Q6</accession>
<dbReference type="EMBL" id="JAAAUY010003195">
    <property type="protein sequence ID" value="KAF9307919.1"/>
    <property type="molecule type" value="Genomic_DNA"/>
</dbReference>
<keyword evidence="2" id="KW-1185">Reference proteome</keyword>
<name>A0A9P5S7Q6_9FUNG</name>
<sequence>MVTLDLGPLTKNVRAVLKDDRAAKSVINCIQGAVRKASTVKRRCQELIGLFLDEVFFPVPAPGAPRHKEPAATISSQDQHS</sequence>
<comment type="caution">
    <text evidence="1">The sequence shown here is derived from an EMBL/GenBank/DDBJ whole genome shotgun (WGS) entry which is preliminary data.</text>
</comment>
<reference evidence="1" key="1">
    <citation type="journal article" date="2020" name="Fungal Divers.">
        <title>Resolving the Mortierellaceae phylogeny through synthesis of multi-gene phylogenetics and phylogenomics.</title>
        <authorList>
            <person name="Vandepol N."/>
            <person name="Liber J."/>
            <person name="Desiro A."/>
            <person name="Na H."/>
            <person name="Kennedy M."/>
            <person name="Barry K."/>
            <person name="Grigoriev I.V."/>
            <person name="Miller A.N."/>
            <person name="O'Donnell K."/>
            <person name="Stajich J.E."/>
            <person name="Bonito G."/>
        </authorList>
    </citation>
    <scope>NUCLEOTIDE SEQUENCE</scope>
    <source>
        <strain evidence="1">NVP1</strain>
    </source>
</reference>
<evidence type="ECO:0000313" key="2">
    <source>
        <dbReference type="Proteomes" id="UP000696485"/>
    </source>
</evidence>
<organism evidence="1 2">
    <name type="scientific">Podila minutissima</name>
    <dbReference type="NCBI Taxonomy" id="64525"/>
    <lineage>
        <taxon>Eukaryota</taxon>
        <taxon>Fungi</taxon>
        <taxon>Fungi incertae sedis</taxon>
        <taxon>Mucoromycota</taxon>
        <taxon>Mortierellomycotina</taxon>
        <taxon>Mortierellomycetes</taxon>
        <taxon>Mortierellales</taxon>
        <taxon>Mortierellaceae</taxon>
        <taxon>Podila</taxon>
    </lineage>
</organism>
<dbReference type="AlphaFoldDB" id="A0A9P5S7Q6"/>